<feature type="transmembrane region" description="Helical" evidence="1">
    <location>
        <begin position="401"/>
        <end position="419"/>
    </location>
</feature>
<keyword evidence="1" id="KW-0472">Membrane</keyword>
<comment type="caution">
    <text evidence="2">The sequence shown here is derived from an EMBL/GenBank/DDBJ whole genome shotgun (WGS) entry which is preliminary data.</text>
</comment>
<accession>A0AAU9JMU2</accession>
<feature type="transmembrane region" description="Helical" evidence="1">
    <location>
        <begin position="299"/>
        <end position="324"/>
    </location>
</feature>
<feature type="transmembrane region" description="Helical" evidence="1">
    <location>
        <begin position="484"/>
        <end position="503"/>
    </location>
</feature>
<evidence type="ECO:0008006" key="4">
    <source>
        <dbReference type="Google" id="ProtNLM"/>
    </source>
</evidence>
<sequence length="526" mass="61351">MRNKQDLLNSWGEDFWKRHFGVFNFLRWCFFKSIDMLDDKFRNPELTMILAGIFLININLNVLGSVSLGELCYEYQEELVSQMPAALSLRNPFSMYVNWFYILYFVGNLKSSPFALTVICASAHAYDTIIKLIDTSFCPTRSTESDRWYSQIFIWAVYRSFMNCWALFYWLAIVMLPKRLSKKFQLSELINLNNSACKILFCKRAKKTKEILTTPFKIPFRIRASAFFSIFATIVDACGYTLFSYSIIYLTDDLRSYRDYLTTQPGNDIFIALFLKETHIVTVSEGIDFLGLVIKCLEPIFPCIVVSIAIGSILTLYSIGLMLFRYKQYMLIIVNEPENRDFLKRVWRFPSYLAIFFPSQFVTNTLFLHMTFSIVLCSFIYAFTLFFMIIDISSYFMNKPLEFWLALVFLFWGLLYFPHLVEKDGTVKNKKYFCLWDSWFLFAGFTSSALIGFFRYFFGAGIALFLGFRAHISNMAPPFDRLDALYRSFYGSITLYCIILGIMPTNDELLEIANAARDKGPAKIIF</sequence>
<dbReference type="Proteomes" id="UP001162131">
    <property type="component" value="Unassembled WGS sequence"/>
</dbReference>
<feature type="transmembrane region" description="Helical" evidence="1">
    <location>
        <begin position="439"/>
        <end position="472"/>
    </location>
</feature>
<evidence type="ECO:0000313" key="3">
    <source>
        <dbReference type="Proteomes" id="UP001162131"/>
    </source>
</evidence>
<feature type="transmembrane region" description="Helical" evidence="1">
    <location>
        <begin position="345"/>
        <end position="361"/>
    </location>
</feature>
<evidence type="ECO:0000256" key="1">
    <source>
        <dbReference type="SAM" id="Phobius"/>
    </source>
</evidence>
<dbReference type="EMBL" id="CAJZBQ010000040">
    <property type="protein sequence ID" value="CAG9326419.1"/>
    <property type="molecule type" value="Genomic_DNA"/>
</dbReference>
<keyword evidence="3" id="KW-1185">Reference proteome</keyword>
<proteinExistence type="predicted"/>
<feature type="transmembrane region" description="Helical" evidence="1">
    <location>
        <begin position="46"/>
        <end position="69"/>
    </location>
</feature>
<protein>
    <recommendedName>
        <fullName evidence="4">Odorant receptor</fullName>
    </recommendedName>
</protein>
<organism evidence="2 3">
    <name type="scientific">Blepharisma stoltei</name>
    <dbReference type="NCBI Taxonomy" id="1481888"/>
    <lineage>
        <taxon>Eukaryota</taxon>
        <taxon>Sar</taxon>
        <taxon>Alveolata</taxon>
        <taxon>Ciliophora</taxon>
        <taxon>Postciliodesmatophora</taxon>
        <taxon>Heterotrichea</taxon>
        <taxon>Heterotrichida</taxon>
        <taxon>Blepharismidae</taxon>
        <taxon>Blepharisma</taxon>
    </lineage>
</organism>
<evidence type="ECO:0000313" key="2">
    <source>
        <dbReference type="EMBL" id="CAG9326419.1"/>
    </source>
</evidence>
<reference evidence="2" key="1">
    <citation type="submission" date="2021-09" db="EMBL/GenBank/DDBJ databases">
        <authorList>
            <consortium name="AG Swart"/>
            <person name="Singh M."/>
            <person name="Singh A."/>
            <person name="Seah K."/>
            <person name="Emmerich C."/>
        </authorList>
    </citation>
    <scope>NUCLEOTIDE SEQUENCE</scope>
    <source>
        <strain evidence="2">ATCC30299</strain>
    </source>
</reference>
<feature type="transmembrane region" description="Helical" evidence="1">
    <location>
        <begin position="226"/>
        <end position="250"/>
    </location>
</feature>
<feature type="transmembrane region" description="Helical" evidence="1">
    <location>
        <begin position="153"/>
        <end position="176"/>
    </location>
</feature>
<name>A0AAU9JMU2_9CILI</name>
<dbReference type="AlphaFoldDB" id="A0AAU9JMU2"/>
<feature type="transmembrane region" description="Helical" evidence="1">
    <location>
        <begin position="367"/>
        <end position="389"/>
    </location>
</feature>
<gene>
    <name evidence="2" type="ORF">BSTOLATCC_MIC40846</name>
</gene>
<keyword evidence="1" id="KW-0812">Transmembrane</keyword>
<keyword evidence="1" id="KW-1133">Transmembrane helix</keyword>